<sequence length="273" mass="29238">MYCIRLLCIAILALLLTPGAVVADYLPNATPENQRIAITTLIDVIGFVRTETTFDWSIASGKLENKIFGPEEKVASLLYRDSLMTNGGHLSLSSSVDYDSQNKARGAHNFESEKVYSYESKEGSHLVADELLVMSTGGNYTESDNIMRCVFSSADDAAAPAFCNTVRAHSSLVNVNSAQVSTSAKARIVAEDGSVPSAMSYHIDLTPNPVSGLGVAVGTVNTEFSADIMEARGNEGNWNKTSATNHMKDKASVSGGIISFSKAFDYQSGLRLT</sequence>
<dbReference type="OrthoDB" id="117391at2157"/>
<gene>
    <name evidence="1" type="ORF">DLD82_09325</name>
</gene>
<comment type="caution">
    <text evidence="1">The sequence shown here is derived from an EMBL/GenBank/DDBJ whole genome shotgun (WGS) entry which is preliminary data.</text>
</comment>
<dbReference type="EMBL" id="QGMZ01000018">
    <property type="protein sequence ID" value="PWR73442.1"/>
    <property type="molecule type" value="Genomic_DNA"/>
</dbReference>
<dbReference type="GeneID" id="97608856"/>
<keyword evidence="2" id="KW-1185">Reference proteome</keyword>
<organism evidence="1 2">
    <name type="scientific">Methanospirillum stamsii</name>
    <dbReference type="NCBI Taxonomy" id="1277351"/>
    <lineage>
        <taxon>Archaea</taxon>
        <taxon>Methanobacteriati</taxon>
        <taxon>Methanobacteriota</taxon>
        <taxon>Stenosarchaea group</taxon>
        <taxon>Methanomicrobia</taxon>
        <taxon>Methanomicrobiales</taxon>
        <taxon>Methanospirillaceae</taxon>
        <taxon>Methanospirillum</taxon>
    </lineage>
</organism>
<proteinExistence type="predicted"/>
<protein>
    <submittedName>
        <fullName evidence="1">Uncharacterized protein</fullName>
    </submittedName>
</protein>
<accession>A0A2V2MZW9</accession>
<dbReference type="Proteomes" id="UP000245934">
    <property type="component" value="Unassembled WGS sequence"/>
</dbReference>
<reference evidence="1 2" key="1">
    <citation type="submission" date="2018-05" db="EMBL/GenBank/DDBJ databases">
        <title>Draft genome of Methanospirillum stamsii Pt1.</title>
        <authorList>
            <person name="Dueholm M.S."/>
            <person name="Nielsen P.H."/>
            <person name="Bakmann L.F."/>
            <person name="Otzen D.E."/>
        </authorList>
    </citation>
    <scope>NUCLEOTIDE SEQUENCE [LARGE SCALE GENOMIC DNA]</scope>
    <source>
        <strain evidence="1 2">Pt1</strain>
    </source>
</reference>
<dbReference type="RefSeq" id="WP_109940853.1">
    <property type="nucleotide sequence ID" value="NZ_CP176366.1"/>
</dbReference>
<evidence type="ECO:0000313" key="1">
    <source>
        <dbReference type="EMBL" id="PWR73442.1"/>
    </source>
</evidence>
<name>A0A2V2MZW9_9EURY</name>
<evidence type="ECO:0000313" key="2">
    <source>
        <dbReference type="Proteomes" id="UP000245934"/>
    </source>
</evidence>
<dbReference type="AlphaFoldDB" id="A0A2V2MZW9"/>